<evidence type="ECO:0008006" key="9">
    <source>
        <dbReference type="Google" id="ProtNLM"/>
    </source>
</evidence>
<keyword evidence="4 6" id="KW-1133">Transmembrane helix</keyword>
<feature type="transmembrane region" description="Helical" evidence="6">
    <location>
        <begin position="41"/>
        <end position="67"/>
    </location>
</feature>
<feature type="transmembrane region" description="Helical" evidence="6">
    <location>
        <begin position="176"/>
        <end position="199"/>
    </location>
</feature>
<evidence type="ECO:0000256" key="3">
    <source>
        <dbReference type="ARBA" id="ARBA00022692"/>
    </source>
</evidence>
<feature type="transmembrane region" description="Helical" evidence="6">
    <location>
        <begin position="482"/>
        <end position="503"/>
    </location>
</feature>
<feature type="transmembrane region" description="Helical" evidence="6">
    <location>
        <begin position="88"/>
        <end position="111"/>
    </location>
</feature>
<evidence type="ECO:0000256" key="1">
    <source>
        <dbReference type="ARBA" id="ARBA00004651"/>
    </source>
</evidence>
<keyword evidence="8" id="KW-1185">Reference proteome</keyword>
<accession>A0A0C1U2I3</accession>
<dbReference type="InterPro" id="IPR050833">
    <property type="entry name" value="Poly_Biosynth_Transport"/>
</dbReference>
<evidence type="ECO:0000313" key="8">
    <source>
        <dbReference type="Proteomes" id="UP000031433"/>
    </source>
</evidence>
<feature type="transmembrane region" description="Helical" evidence="6">
    <location>
        <begin position="416"/>
        <end position="433"/>
    </location>
</feature>
<feature type="transmembrane region" description="Helical" evidence="6">
    <location>
        <begin position="12"/>
        <end position="35"/>
    </location>
</feature>
<dbReference type="PANTHER" id="PTHR30250">
    <property type="entry name" value="PST FAMILY PREDICTED COLANIC ACID TRANSPORTER"/>
    <property type="match status" value="1"/>
</dbReference>
<keyword evidence="5 6" id="KW-0472">Membrane</keyword>
<evidence type="ECO:0000256" key="2">
    <source>
        <dbReference type="ARBA" id="ARBA00022475"/>
    </source>
</evidence>
<evidence type="ECO:0000313" key="7">
    <source>
        <dbReference type="EMBL" id="KIE42000.1"/>
    </source>
</evidence>
<dbReference type="Pfam" id="PF01943">
    <property type="entry name" value="Polysacc_synt"/>
    <property type="match status" value="1"/>
</dbReference>
<organism evidence="7 8">
    <name type="scientific">Geobacter soli</name>
    <dbReference type="NCBI Taxonomy" id="1510391"/>
    <lineage>
        <taxon>Bacteria</taxon>
        <taxon>Pseudomonadati</taxon>
        <taxon>Thermodesulfobacteriota</taxon>
        <taxon>Desulfuromonadia</taxon>
        <taxon>Geobacterales</taxon>
        <taxon>Geobacteraceae</taxon>
        <taxon>Geobacter</taxon>
    </lineage>
</organism>
<name>A0A0C1U2I3_9BACT</name>
<dbReference type="GO" id="GO:0005886">
    <property type="term" value="C:plasma membrane"/>
    <property type="evidence" value="ECO:0007669"/>
    <property type="project" value="UniProtKB-SubCell"/>
</dbReference>
<comment type="subcellular location">
    <subcellularLocation>
        <location evidence="1">Cell membrane</location>
        <topology evidence="1">Multi-pass membrane protein</topology>
    </subcellularLocation>
</comment>
<feature type="transmembrane region" description="Helical" evidence="6">
    <location>
        <begin position="148"/>
        <end position="170"/>
    </location>
</feature>
<feature type="transmembrane region" description="Helical" evidence="6">
    <location>
        <begin position="335"/>
        <end position="353"/>
    </location>
</feature>
<proteinExistence type="predicted"/>
<keyword evidence="2" id="KW-1003">Cell membrane</keyword>
<evidence type="ECO:0000256" key="4">
    <source>
        <dbReference type="ARBA" id="ARBA00022989"/>
    </source>
</evidence>
<reference evidence="7 8" key="1">
    <citation type="submission" date="2015-01" db="EMBL/GenBank/DDBJ databases">
        <title>Genome sequence of the anaerobic bacterium Geobacter soli GSS01, a dissimilatory Fe(III) reducer from soil.</title>
        <authorList>
            <person name="Yang G."/>
            <person name="Zhou S."/>
        </authorList>
    </citation>
    <scope>NUCLEOTIDE SEQUENCE [LARGE SCALE GENOMIC DNA]</scope>
    <source>
        <strain evidence="7 8">GSS01</strain>
    </source>
</reference>
<evidence type="ECO:0000256" key="6">
    <source>
        <dbReference type="SAM" id="Phobius"/>
    </source>
</evidence>
<protein>
    <recommendedName>
        <fullName evidence="9">Polysaccharide biosynthesis protein</fullName>
    </recommendedName>
</protein>
<gene>
    <name evidence="7" type="ORF">SE37_04835</name>
</gene>
<evidence type="ECO:0000256" key="5">
    <source>
        <dbReference type="ARBA" id="ARBA00023136"/>
    </source>
</evidence>
<dbReference type="Proteomes" id="UP000031433">
    <property type="component" value="Unassembled WGS sequence"/>
</dbReference>
<keyword evidence="3 6" id="KW-0812">Transmembrane</keyword>
<dbReference type="EMBL" id="JXBL01000001">
    <property type="protein sequence ID" value="KIE42000.1"/>
    <property type="molecule type" value="Genomic_DNA"/>
</dbReference>
<dbReference type="AlphaFoldDB" id="A0A0C1U2I3"/>
<feature type="transmembrane region" description="Helical" evidence="6">
    <location>
        <begin position="117"/>
        <end position="141"/>
    </location>
</feature>
<dbReference type="InterPro" id="IPR002797">
    <property type="entry name" value="Polysacc_synth"/>
</dbReference>
<dbReference type="RefSeq" id="WP_039644161.1">
    <property type="nucleotide sequence ID" value="NZ_JXBL01000001.1"/>
</dbReference>
<sequence>MGLGRQIFKHTAIYSAATIVGKLASFLMLPFYAHIFQTKGYGVIGMIDASLGILTVLFTGGFQMAILRIYHEQEDHRKELALGTGVRLVWGLSALTVVLPILFSSPISRFALGSAEYYPLVCLALVTFVIDVAGQSASTFLIIRQKSLLFSTVGLVRLFLGLSLNIWLVVILQVGLIGVFISSLVSAAVSTLIFHVVALRDHGFGFDRQIAGSLLRFQLPLLPGELVGFLGRQAERVLVRFLIGLEGMGVLEMAYKFAPLLNLLINIPFGRSWRTKSIEIAEQEDAPRVMGEMFTRYLFFMIFVGLILAVVMQDILELMTPQSFWSAKRIAQVEIVTTILTGCTTFLSFGILYRKETKIFTYVKSVLTPIKIALAFTLISLWGLSGAAYSALIIEAVTLVWIFHRSQGLYRIPLEYRRIGVMVGGAVIIFALLDGNRYEHFGPAVYAREYLLPGVTGFLQGTPLGEWKSGKLIHLFRMKEGLVVSLFFNMLASMMFLAVIPLLRGKKLLPGQHEVNNA</sequence>
<dbReference type="PANTHER" id="PTHR30250:SF11">
    <property type="entry name" value="O-ANTIGEN TRANSPORTER-RELATED"/>
    <property type="match status" value="1"/>
</dbReference>
<feature type="transmembrane region" description="Helical" evidence="6">
    <location>
        <begin position="297"/>
        <end position="315"/>
    </location>
</feature>
<comment type="caution">
    <text evidence="7">The sequence shown here is derived from an EMBL/GenBank/DDBJ whole genome shotgun (WGS) entry which is preliminary data.</text>
</comment>